<dbReference type="CDD" id="cd19105">
    <property type="entry name" value="AKR_unchar"/>
    <property type="match status" value="1"/>
</dbReference>
<dbReference type="Pfam" id="PF00248">
    <property type="entry name" value="Aldo_ket_red"/>
    <property type="match status" value="1"/>
</dbReference>
<dbReference type="InterPro" id="IPR023210">
    <property type="entry name" value="NADP_OxRdtase_dom"/>
</dbReference>
<evidence type="ECO:0000313" key="2">
    <source>
        <dbReference type="EMBL" id="KKN33350.1"/>
    </source>
</evidence>
<name>A0A0F9PNK9_9ZZZZ</name>
<sequence length="446" mass="50006">MKHKNKKGSGISRRNFIRNSVSAAAGLGFIGGRRLFGQEVEEPTGQKIKEYRTLGRTGFKVSDIGLGAGNLSNENVLEAALDMGINYIDTAEHYLRGNSERTIGKVLSKRDRKKIFLTTKLNLGMGGGSKEKIKTRFSRCLERLQTNYVDCLMLHMTPTVEQVKHEPYHEAIRELKAEGKVRFTGLSNHGKEHRLAGPVKDEMDKIVLAAAEDGRFDVVLFTYNFIQKEMGNKILKGCKSKNMGITLMKTNPVEFYQGMQNILERNRTQGRKIGEQFFKMMEEYKTLIDKGEGFMKKYGITGAEQARDAAIKFCLGNPDVHSVCPSMNSFEELDTFVALSGTRLDQKEKTMLADYESGLGRYYCRHACSKCEGSCPQGVPVNTIMRYYHYFAAQRREKFAMEKYNALPGNSADTCSDCGGSYCEKACPYAVPVQGLLVLAHQTLTV</sequence>
<accession>A0A0F9PNK9</accession>
<reference evidence="2" key="1">
    <citation type="journal article" date="2015" name="Nature">
        <title>Complex archaea that bridge the gap between prokaryotes and eukaryotes.</title>
        <authorList>
            <person name="Spang A."/>
            <person name="Saw J.H."/>
            <person name="Jorgensen S.L."/>
            <person name="Zaremba-Niedzwiedzka K."/>
            <person name="Martijn J."/>
            <person name="Lind A.E."/>
            <person name="van Eijk R."/>
            <person name="Schleper C."/>
            <person name="Guy L."/>
            <person name="Ettema T.J."/>
        </authorList>
    </citation>
    <scope>NUCLEOTIDE SEQUENCE</scope>
</reference>
<protein>
    <recommendedName>
        <fullName evidence="1">NADP-dependent oxidoreductase domain-containing protein</fullName>
    </recommendedName>
</protein>
<proteinExistence type="predicted"/>
<organism evidence="2">
    <name type="scientific">marine sediment metagenome</name>
    <dbReference type="NCBI Taxonomy" id="412755"/>
    <lineage>
        <taxon>unclassified sequences</taxon>
        <taxon>metagenomes</taxon>
        <taxon>ecological metagenomes</taxon>
    </lineage>
</organism>
<dbReference type="PANTHER" id="PTHR43312:SF1">
    <property type="entry name" value="NADP-DEPENDENT OXIDOREDUCTASE DOMAIN-CONTAINING PROTEIN"/>
    <property type="match status" value="1"/>
</dbReference>
<dbReference type="PANTHER" id="PTHR43312">
    <property type="entry name" value="D-THREO-ALDOSE 1-DEHYDROGENASE"/>
    <property type="match status" value="1"/>
</dbReference>
<dbReference type="SUPFAM" id="SSF46548">
    <property type="entry name" value="alpha-helical ferredoxin"/>
    <property type="match status" value="1"/>
</dbReference>
<dbReference type="SUPFAM" id="SSF51430">
    <property type="entry name" value="NAD(P)-linked oxidoreductase"/>
    <property type="match status" value="1"/>
</dbReference>
<dbReference type="EMBL" id="LAZR01002186">
    <property type="protein sequence ID" value="KKN33350.1"/>
    <property type="molecule type" value="Genomic_DNA"/>
</dbReference>
<dbReference type="InterPro" id="IPR036812">
    <property type="entry name" value="NAD(P)_OxRdtase_dom_sf"/>
</dbReference>
<evidence type="ECO:0000259" key="1">
    <source>
        <dbReference type="Pfam" id="PF00248"/>
    </source>
</evidence>
<dbReference type="InterPro" id="IPR053135">
    <property type="entry name" value="AKR2_Oxidoreductase"/>
</dbReference>
<comment type="caution">
    <text evidence="2">The sequence shown here is derived from an EMBL/GenBank/DDBJ whole genome shotgun (WGS) entry which is preliminary data.</text>
</comment>
<feature type="domain" description="NADP-dependent oxidoreductase" evidence="1">
    <location>
        <begin position="75"/>
        <end position="351"/>
    </location>
</feature>
<dbReference type="AlphaFoldDB" id="A0A0F9PNK9"/>
<gene>
    <name evidence="2" type="ORF">LCGC14_0804620</name>
</gene>
<dbReference type="Gene3D" id="3.20.20.100">
    <property type="entry name" value="NADP-dependent oxidoreductase domain"/>
    <property type="match status" value="1"/>
</dbReference>